<accession>A0A820NXM5</accession>
<evidence type="ECO:0000313" key="3">
    <source>
        <dbReference type="Proteomes" id="UP000663836"/>
    </source>
</evidence>
<evidence type="ECO:0000313" key="2">
    <source>
        <dbReference type="EMBL" id="CAF4394414.1"/>
    </source>
</evidence>
<organism evidence="2 3">
    <name type="scientific">Rotaria sordida</name>
    <dbReference type="NCBI Taxonomy" id="392033"/>
    <lineage>
        <taxon>Eukaryota</taxon>
        <taxon>Metazoa</taxon>
        <taxon>Spiralia</taxon>
        <taxon>Gnathifera</taxon>
        <taxon>Rotifera</taxon>
        <taxon>Eurotatoria</taxon>
        <taxon>Bdelloidea</taxon>
        <taxon>Philodinida</taxon>
        <taxon>Philodinidae</taxon>
        <taxon>Rotaria</taxon>
    </lineage>
</organism>
<feature type="region of interest" description="Disordered" evidence="1">
    <location>
        <begin position="1"/>
        <end position="115"/>
    </location>
</feature>
<proteinExistence type="predicted"/>
<name>A0A820NXM5_9BILA</name>
<feature type="non-terminal residue" evidence="2">
    <location>
        <position position="142"/>
    </location>
</feature>
<gene>
    <name evidence="2" type="ORF">JBS370_LOCUS43258</name>
</gene>
<feature type="compositionally biased region" description="Polar residues" evidence="1">
    <location>
        <begin position="22"/>
        <end position="49"/>
    </location>
</feature>
<feature type="compositionally biased region" description="Polar residues" evidence="1">
    <location>
        <begin position="66"/>
        <end position="112"/>
    </location>
</feature>
<feature type="compositionally biased region" description="Acidic residues" evidence="1">
    <location>
        <begin position="1"/>
        <end position="12"/>
    </location>
</feature>
<sequence>KISPYSEEEDNEGFQVVHYRKNMTSALQSRKAPQSPTTPKTIYEQNISRNIGLKPVVSQERHDSTSRSIPRTTATSKTLSNKQQKDQTSLINTLPRSASTETHHITSTNVDNSFEKSKIIKQLESKPADIQQQLKDSKYETI</sequence>
<comment type="caution">
    <text evidence="2">The sequence shown here is derived from an EMBL/GenBank/DDBJ whole genome shotgun (WGS) entry which is preliminary data.</text>
</comment>
<evidence type="ECO:0000256" key="1">
    <source>
        <dbReference type="SAM" id="MobiDB-lite"/>
    </source>
</evidence>
<protein>
    <submittedName>
        <fullName evidence="2">Uncharacterized protein</fullName>
    </submittedName>
</protein>
<dbReference type="EMBL" id="CAJOBD010064852">
    <property type="protein sequence ID" value="CAF4394414.1"/>
    <property type="molecule type" value="Genomic_DNA"/>
</dbReference>
<reference evidence="2" key="1">
    <citation type="submission" date="2021-02" db="EMBL/GenBank/DDBJ databases">
        <authorList>
            <person name="Nowell W R."/>
        </authorList>
    </citation>
    <scope>NUCLEOTIDE SEQUENCE</scope>
</reference>
<feature type="non-terminal residue" evidence="2">
    <location>
        <position position="1"/>
    </location>
</feature>
<dbReference type="Proteomes" id="UP000663836">
    <property type="component" value="Unassembled WGS sequence"/>
</dbReference>
<dbReference type="AlphaFoldDB" id="A0A820NXM5"/>